<reference evidence="3 4" key="2">
    <citation type="journal article" date="2011" name="Stand. Genomic Sci.">
        <title>Complete genome sequence of Isosphaera pallida type strain (IS1B).</title>
        <authorList>
            <consortium name="US DOE Joint Genome Institute (JGI-PGF)"/>
            <person name="Goker M."/>
            <person name="Cleland D."/>
            <person name="Saunders E."/>
            <person name="Lapidus A."/>
            <person name="Nolan M."/>
            <person name="Lucas S."/>
            <person name="Hammon N."/>
            <person name="Deshpande S."/>
            <person name="Cheng J.F."/>
            <person name="Tapia R."/>
            <person name="Han C."/>
            <person name="Goodwin L."/>
            <person name="Pitluck S."/>
            <person name="Liolios K."/>
            <person name="Pagani I."/>
            <person name="Ivanova N."/>
            <person name="Mavromatis K."/>
            <person name="Pati A."/>
            <person name="Chen A."/>
            <person name="Palaniappan K."/>
            <person name="Land M."/>
            <person name="Hauser L."/>
            <person name="Chang Y.J."/>
            <person name="Jeffries C.D."/>
            <person name="Detter J.C."/>
            <person name="Beck B."/>
            <person name="Woyke T."/>
            <person name="Bristow J."/>
            <person name="Eisen J.A."/>
            <person name="Markowitz V."/>
            <person name="Hugenholtz P."/>
            <person name="Kyrpides N.C."/>
            <person name="Klenk H.P."/>
        </authorList>
    </citation>
    <scope>NUCLEOTIDE SEQUENCE [LARGE SCALE GENOMIC DNA]</scope>
    <source>
        <strain evidence="4">ATCC 43644 / DSM 9630 / IS1B</strain>
    </source>
</reference>
<dbReference type="PANTHER" id="PTHR36834:SF1">
    <property type="entry name" value="INTEGRAL MEMBRANE PROTEIN"/>
    <property type="match status" value="1"/>
</dbReference>
<evidence type="ECO:0000256" key="1">
    <source>
        <dbReference type="SAM" id="Phobius"/>
    </source>
</evidence>
<evidence type="ECO:0000259" key="2">
    <source>
        <dbReference type="Pfam" id="PF04892"/>
    </source>
</evidence>
<keyword evidence="4" id="KW-1185">Reference proteome</keyword>
<dbReference type="HOGENOM" id="CLU_077618_5_2_0"/>
<feature type="transmembrane region" description="Helical" evidence="1">
    <location>
        <begin position="20"/>
        <end position="39"/>
    </location>
</feature>
<evidence type="ECO:0000313" key="4">
    <source>
        <dbReference type="Proteomes" id="UP000008631"/>
    </source>
</evidence>
<dbReference type="AlphaFoldDB" id="E8R473"/>
<proteinExistence type="predicted"/>
<gene>
    <name evidence="3" type="ordered locus">Isop_1072</name>
</gene>
<dbReference type="Proteomes" id="UP000008631">
    <property type="component" value="Chromosome"/>
</dbReference>
<keyword evidence="1" id="KW-1133">Transmembrane helix</keyword>
<keyword evidence="1" id="KW-0812">Transmembrane</keyword>
<sequence length="165" mass="18117">MNRESPRVPPSCDAASSPTRFSLILLTLIYLLALAELTLTPHGNRGVRPINLNPGHMMTLFWRIGGLQAVVNLWGNLVVFVPLGWLWPLLACGTRWASWWGTLMVGFVLSMIIEVSQWGLGTRVADIDDVLLNTAGAGLGHASRSLVLKLATRWSRPKASTSEFL</sequence>
<dbReference type="Pfam" id="PF04892">
    <property type="entry name" value="VanZ"/>
    <property type="match status" value="1"/>
</dbReference>
<dbReference type="eggNOG" id="COG4767">
    <property type="taxonomic scope" value="Bacteria"/>
</dbReference>
<dbReference type="EMBL" id="CP002353">
    <property type="protein sequence ID" value="ADV61660.1"/>
    <property type="molecule type" value="Genomic_DNA"/>
</dbReference>
<organism evidence="3 4">
    <name type="scientific">Isosphaera pallida (strain ATCC 43644 / DSM 9630 / IS1B)</name>
    <dbReference type="NCBI Taxonomy" id="575540"/>
    <lineage>
        <taxon>Bacteria</taxon>
        <taxon>Pseudomonadati</taxon>
        <taxon>Planctomycetota</taxon>
        <taxon>Planctomycetia</taxon>
        <taxon>Isosphaerales</taxon>
        <taxon>Isosphaeraceae</taxon>
        <taxon>Isosphaera</taxon>
    </lineage>
</organism>
<name>E8R473_ISOPI</name>
<feature type="transmembrane region" description="Helical" evidence="1">
    <location>
        <begin position="60"/>
        <end position="85"/>
    </location>
</feature>
<dbReference type="KEGG" id="ipa:Isop_1072"/>
<accession>E8R473</accession>
<dbReference type="InterPro" id="IPR053150">
    <property type="entry name" value="Teicoplanin_resist-assoc"/>
</dbReference>
<dbReference type="InterPro" id="IPR006976">
    <property type="entry name" value="VanZ-like"/>
</dbReference>
<dbReference type="OrthoDB" id="9805025at2"/>
<evidence type="ECO:0000313" key="3">
    <source>
        <dbReference type="EMBL" id="ADV61660.1"/>
    </source>
</evidence>
<dbReference type="InParanoid" id="E8R473"/>
<dbReference type="RefSeq" id="WP_013563949.1">
    <property type="nucleotide sequence ID" value="NC_014962.1"/>
</dbReference>
<protein>
    <submittedName>
        <fullName evidence="3">VanZ family protein</fullName>
    </submittedName>
</protein>
<keyword evidence="1" id="KW-0472">Membrane</keyword>
<feature type="domain" description="VanZ-like" evidence="2">
    <location>
        <begin position="28"/>
        <end position="142"/>
    </location>
</feature>
<dbReference type="PANTHER" id="PTHR36834">
    <property type="entry name" value="MEMBRANE PROTEIN-RELATED"/>
    <property type="match status" value="1"/>
</dbReference>
<feature type="transmembrane region" description="Helical" evidence="1">
    <location>
        <begin position="97"/>
        <end position="115"/>
    </location>
</feature>
<reference key="1">
    <citation type="submission" date="2010-11" db="EMBL/GenBank/DDBJ databases">
        <title>The complete sequence of chromosome of Isophaera pallida ATCC 43644.</title>
        <authorList>
            <consortium name="US DOE Joint Genome Institute (JGI-PGF)"/>
            <person name="Lucas S."/>
            <person name="Copeland A."/>
            <person name="Lapidus A."/>
            <person name="Bruce D."/>
            <person name="Goodwin L."/>
            <person name="Pitluck S."/>
            <person name="Kyrpides N."/>
            <person name="Mavromatis K."/>
            <person name="Pagani I."/>
            <person name="Ivanova N."/>
            <person name="Saunders E."/>
            <person name="Brettin T."/>
            <person name="Detter J.C."/>
            <person name="Han C."/>
            <person name="Tapia R."/>
            <person name="Land M."/>
            <person name="Hauser L."/>
            <person name="Markowitz V."/>
            <person name="Cheng J.-F."/>
            <person name="Hugenholtz P."/>
            <person name="Woyke T."/>
            <person name="Wu D."/>
            <person name="Eisen J.A."/>
        </authorList>
    </citation>
    <scope>NUCLEOTIDE SEQUENCE</scope>
    <source>
        <strain>ATCC 43644</strain>
    </source>
</reference>